<dbReference type="STRING" id="348802.A0A0D2C0V1"/>
<dbReference type="PROSITE" id="PS00062">
    <property type="entry name" value="ALDOKETO_REDUCTASE_2"/>
    <property type="match status" value="1"/>
</dbReference>
<sequence>MTQGNMLSPTVKLNSGHDMPLVGFGCWKVNNDTCADQIYNAIKAGYRLFDGACDYGNERECGDGIARAIKDGIVTRSDLFIVSKLWCTYHEKERVAQACKKSLQDWRLDYFDLYLVHFPVALKYVDFAVKYPPELEDEFGAVLPFGSATNQETWTAMEALVDVGLARSIGVSNYNSQSIMDLLRYARIQPATLQIEHHPYLAQERLVKYATEQGIQITAYSSFGPASFMELQFKMAQKCGPLLEDGGVKTIAQRHGKTSAQVLLRWATQRGVAVIPKSNHLTRLKENLDCCTFDLEEGDMEYLNGLDRGLRFNDFVHYGYNVPVFA</sequence>
<evidence type="ECO:0000256" key="10">
    <source>
        <dbReference type="PIRSR" id="PIRSR000097-1"/>
    </source>
</evidence>
<keyword evidence="4" id="KW-0119">Carbohydrate metabolism</keyword>
<dbReference type="SUPFAM" id="SSF51430">
    <property type="entry name" value="NAD(P)-linked oxidoreductase"/>
    <property type="match status" value="1"/>
</dbReference>
<evidence type="ECO:0000256" key="1">
    <source>
        <dbReference type="ARBA" id="ARBA00004722"/>
    </source>
</evidence>
<dbReference type="OrthoDB" id="416253at2759"/>
<reference evidence="14 15" key="1">
    <citation type="submission" date="2015-01" db="EMBL/GenBank/DDBJ databases">
        <title>The Genome Sequence of Exophiala xenobiotica CBS118157.</title>
        <authorList>
            <consortium name="The Broad Institute Genomics Platform"/>
            <person name="Cuomo C."/>
            <person name="de Hoog S."/>
            <person name="Gorbushina A."/>
            <person name="Stielow B."/>
            <person name="Teixiera M."/>
            <person name="Abouelleil A."/>
            <person name="Chapman S.B."/>
            <person name="Priest M."/>
            <person name="Young S.K."/>
            <person name="Wortman J."/>
            <person name="Nusbaum C."/>
            <person name="Birren B."/>
        </authorList>
    </citation>
    <scope>NUCLEOTIDE SEQUENCE [LARGE SCALE GENOMIC DNA]</scope>
    <source>
        <strain evidence="14 15">CBS 118157</strain>
    </source>
</reference>
<organism evidence="14 15">
    <name type="scientific">Exophiala xenobiotica</name>
    <dbReference type="NCBI Taxonomy" id="348802"/>
    <lineage>
        <taxon>Eukaryota</taxon>
        <taxon>Fungi</taxon>
        <taxon>Dikarya</taxon>
        <taxon>Ascomycota</taxon>
        <taxon>Pezizomycotina</taxon>
        <taxon>Eurotiomycetes</taxon>
        <taxon>Chaetothyriomycetidae</taxon>
        <taxon>Chaetothyriales</taxon>
        <taxon>Herpotrichiellaceae</taxon>
        <taxon>Exophiala</taxon>
    </lineage>
</organism>
<dbReference type="RefSeq" id="XP_013318945.1">
    <property type="nucleotide sequence ID" value="XM_013463491.1"/>
</dbReference>
<evidence type="ECO:0000256" key="3">
    <source>
        <dbReference type="ARBA" id="ARBA00012845"/>
    </source>
</evidence>
<evidence type="ECO:0000256" key="11">
    <source>
        <dbReference type="PIRSR" id="PIRSR000097-2"/>
    </source>
</evidence>
<dbReference type="GO" id="GO:0042732">
    <property type="term" value="P:D-xylose metabolic process"/>
    <property type="evidence" value="ECO:0007669"/>
    <property type="project" value="UniProtKB-KW"/>
</dbReference>
<evidence type="ECO:0000313" key="15">
    <source>
        <dbReference type="Proteomes" id="UP000054342"/>
    </source>
</evidence>
<dbReference type="FunFam" id="3.20.20.100:FF:000007">
    <property type="entry name" value="NAD(P)H-dependent D-xylose reductase xyl1"/>
    <property type="match status" value="1"/>
</dbReference>
<feature type="domain" description="NADP-dependent oxidoreductase" evidence="13">
    <location>
        <begin position="24"/>
        <end position="306"/>
    </location>
</feature>
<dbReference type="AlphaFoldDB" id="A0A0D2C0V1"/>
<dbReference type="Gene3D" id="3.20.20.100">
    <property type="entry name" value="NADP-dependent oxidoreductase domain"/>
    <property type="match status" value="1"/>
</dbReference>
<keyword evidence="5" id="KW-0560">Oxidoreductase</keyword>
<evidence type="ECO:0000256" key="2">
    <source>
        <dbReference type="ARBA" id="ARBA00007905"/>
    </source>
</evidence>
<dbReference type="InterPro" id="IPR020471">
    <property type="entry name" value="AKR"/>
</dbReference>
<dbReference type="InterPro" id="IPR036812">
    <property type="entry name" value="NAD(P)_OxRdtase_dom_sf"/>
</dbReference>
<dbReference type="EC" id="1.1.1.307" evidence="3"/>
<evidence type="ECO:0000313" key="14">
    <source>
        <dbReference type="EMBL" id="KIW58361.1"/>
    </source>
</evidence>
<accession>A0A0D2C0V1</accession>
<comment type="function">
    <text evidence="7">Catalyzes the initial reaction in the xylose utilization pathway by reducing D-xylose into xylitol. Xylose is a major component of hemicelluloses such as xylan. Most fungi utilize D-xylose via three enzymatic reactions, xylose reductase (XR), xylitol dehydrogenase (XDH), and xylulokinase, to form xylulose 5-phosphate, which enters pentose phosphate pathway.</text>
</comment>
<dbReference type="EMBL" id="KN847318">
    <property type="protein sequence ID" value="KIW58361.1"/>
    <property type="molecule type" value="Genomic_DNA"/>
</dbReference>
<evidence type="ECO:0000256" key="7">
    <source>
        <dbReference type="ARBA" id="ARBA00025065"/>
    </source>
</evidence>
<dbReference type="Pfam" id="PF00248">
    <property type="entry name" value="Aldo_ket_red"/>
    <property type="match status" value="1"/>
</dbReference>
<feature type="binding site" evidence="11">
    <location>
        <position position="117"/>
    </location>
    <ligand>
        <name>substrate</name>
    </ligand>
</feature>
<evidence type="ECO:0000256" key="8">
    <source>
        <dbReference type="ARBA" id="ARBA00047534"/>
    </source>
</evidence>
<feature type="active site" description="Proton donor" evidence="10">
    <location>
        <position position="55"/>
    </location>
</feature>
<dbReference type="PANTHER" id="PTHR11732">
    <property type="entry name" value="ALDO/KETO REDUCTASE"/>
    <property type="match status" value="1"/>
</dbReference>
<protein>
    <recommendedName>
        <fullName evidence="3">D-xylose reductase [NAD(P)H]</fullName>
        <ecNumber evidence="3">1.1.1.307</ecNumber>
    </recommendedName>
</protein>
<keyword evidence="15" id="KW-1185">Reference proteome</keyword>
<gene>
    <name evidence="14" type="ORF">PV05_02886</name>
</gene>
<evidence type="ECO:0000256" key="6">
    <source>
        <dbReference type="ARBA" id="ARBA00023027"/>
    </source>
</evidence>
<evidence type="ECO:0000256" key="12">
    <source>
        <dbReference type="PIRSR" id="PIRSR000097-3"/>
    </source>
</evidence>
<comment type="catalytic activity">
    <reaction evidence="9">
        <text>xylitol + NAD(+) = D-xylose + NADH + H(+)</text>
        <dbReference type="Rhea" id="RHEA:27441"/>
        <dbReference type="ChEBI" id="CHEBI:15378"/>
        <dbReference type="ChEBI" id="CHEBI:17151"/>
        <dbReference type="ChEBI" id="CHEBI:53455"/>
        <dbReference type="ChEBI" id="CHEBI:57540"/>
        <dbReference type="ChEBI" id="CHEBI:57945"/>
        <dbReference type="EC" id="1.1.1.307"/>
    </reaction>
</comment>
<comment type="pathway">
    <text evidence="1">Carbohydrate metabolism; D-xylose degradation.</text>
</comment>
<dbReference type="GO" id="GO:0016491">
    <property type="term" value="F:oxidoreductase activity"/>
    <property type="evidence" value="ECO:0007669"/>
    <property type="project" value="UniProtKB-KW"/>
</dbReference>
<evidence type="ECO:0000256" key="5">
    <source>
        <dbReference type="ARBA" id="ARBA00023002"/>
    </source>
</evidence>
<dbReference type="GeneID" id="25324794"/>
<comment type="catalytic activity">
    <reaction evidence="8">
        <text>xylitol + NADP(+) = D-xylose + NADPH + H(+)</text>
        <dbReference type="Rhea" id="RHEA:27445"/>
        <dbReference type="ChEBI" id="CHEBI:15378"/>
        <dbReference type="ChEBI" id="CHEBI:17151"/>
        <dbReference type="ChEBI" id="CHEBI:53455"/>
        <dbReference type="ChEBI" id="CHEBI:57783"/>
        <dbReference type="ChEBI" id="CHEBI:58349"/>
        <dbReference type="EC" id="1.1.1.307"/>
    </reaction>
</comment>
<dbReference type="InterPro" id="IPR018170">
    <property type="entry name" value="Aldo/ket_reductase_CS"/>
</dbReference>
<name>A0A0D2C0V1_9EURO</name>
<dbReference type="PROSITE" id="PS00798">
    <property type="entry name" value="ALDOKETO_REDUCTASE_1"/>
    <property type="match status" value="1"/>
</dbReference>
<proteinExistence type="inferred from homology"/>
<dbReference type="Proteomes" id="UP000054342">
    <property type="component" value="Unassembled WGS sequence"/>
</dbReference>
<evidence type="ECO:0000259" key="13">
    <source>
        <dbReference type="Pfam" id="PF00248"/>
    </source>
</evidence>
<dbReference type="PRINTS" id="PR00069">
    <property type="entry name" value="ALDKETRDTASE"/>
</dbReference>
<evidence type="ECO:0000256" key="4">
    <source>
        <dbReference type="ARBA" id="ARBA00022629"/>
    </source>
</evidence>
<keyword evidence="4" id="KW-0859">Xylose metabolism</keyword>
<feature type="site" description="Lowers pKa of active site Tyr" evidence="12">
    <location>
        <position position="84"/>
    </location>
</feature>
<evidence type="ECO:0000256" key="9">
    <source>
        <dbReference type="ARBA" id="ARBA00049485"/>
    </source>
</evidence>
<dbReference type="InterPro" id="IPR023210">
    <property type="entry name" value="NADP_OxRdtase_dom"/>
</dbReference>
<dbReference type="PIRSF" id="PIRSF000097">
    <property type="entry name" value="AKR"/>
    <property type="match status" value="1"/>
</dbReference>
<keyword evidence="6" id="KW-0520">NAD</keyword>
<dbReference type="HOGENOM" id="CLU_023205_0_0_1"/>
<comment type="similarity">
    <text evidence="2">Belongs to the aldo/keto reductase family.</text>
</comment>